<keyword evidence="2" id="KW-0645">Protease</keyword>
<accession>A0A1I7S6W0</accession>
<evidence type="ECO:0000256" key="4">
    <source>
        <dbReference type="ARBA" id="ARBA00022807"/>
    </source>
</evidence>
<dbReference type="GO" id="GO:0006508">
    <property type="term" value="P:proteolysis"/>
    <property type="evidence" value="ECO:0007669"/>
    <property type="project" value="UniProtKB-KW"/>
</dbReference>
<dbReference type="SMART" id="SM00848">
    <property type="entry name" value="Inhibitor_I29"/>
    <property type="match status" value="1"/>
</dbReference>
<dbReference type="OrthoDB" id="498368at2759"/>
<dbReference type="Proteomes" id="UP000095284">
    <property type="component" value="Unplaced"/>
</dbReference>
<dbReference type="eggNOG" id="KOG1543">
    <property type="taxonomic scope" value="Eukaryota"/>
</dbReference>
<evidence type="ECO:0000256" key="5">
    <source>
        <dbReference type="ARBA" id="ARBA00023145"/>
    </source>
</evidence>
<dbReference type="InterPro" id="IPR039417">
    <property type="entry name" value="Peptidase_C1A_papain-like"/>
</dbReference>
<dbReference type="PROSITE" id="PS00639">
    <property type="entry name" value="THIOL_PROTEASE_HIS"/>
    <property type="match status" value="1"/>
</dbReference>
<evidence type="ECO:0000256" key="6">
    <source>
        <dbReference type="ARBA" id="ARBA00023157"/>
    </source>
</evidence>
<dbReference type="AlphaFoldDB" id="A0A1I7S6W0"/>
<feature type="domain" description="Cathepsin propeptide inhibitor" evidence="9">
    <location>
        <begin position="73"/>
        <end position="129"/>
    </location>
</feature>
<keyword evidence="6" id="KW-1015">Disulfide bond</keyword>
<dbReference type="EMBL" id="CAJFCV020000001">
    <property type="protein sequence ID" value="CAG9079695.1"/>
    <property type="molecule type" value="Genomic_DNA"/>
</dbReference>
<dbReference type="EMBL" id="CAJFDI010000001">
    <property type="protein sequence ID" value="CAD5207960.1"/>
    <property type="molecule type" value="Genomic_DNA"/>
</dbReference>
<evidence type="ECO:0000259" key="9">
    <source>
        <dbReference type="SMART" id="SM00848"/>
    </source>
</evidence>
<dbReference type="InterPro" id="IPR000668">
    <property type="entry name" value="Peptidase_C1A_C"/>
</dbReference>
<reference evidence="10" key="2">
    <citation type="submission" date="2020-09" db="EMBL/GenBank/DDBJ databases">
        <authorList>
            <person name="Kikuchi T."/>
        </authorList>
    </citation>
    <scope>NUCLEOTIDE SEQUENCE</scope>
    <source>
        <strain evidence="10">Ka4C1</strain>
    </source>
</reference>
<feature type="chain" id="PRO_5036022098" evidence="7">
    <location>
        <begin position="16"/>
        <end position="373"/>
    </location>
</feature>
<organism evidence="11 13">
    <name type="scientific">Bursaphelenchus xylophilus</name>
    <name type="common">Pinewood nematode worm</name>
    <name type="synonym">Aphelenchoides xylophilus</name>
    <dbReference type="NCBI Taxonomy" id="6326"/>
    <lineage>
        <taxon>Eukaryota</taxon>
        <taxon>Metazoa</taxon>
        <taxon>Ecdysozoa</taxon>
        <taxon>Nematoda</taxon>
        <taxon>Chromadorea</taxon>
        <taxon>Rhabditida</taxon>
        <taxon>Tylenchina</taxon>
        <taxon>Tylenchomorpha</taxon>
        <taxon>Aphelenchoidea</taxon>
        <taxon>Aphelenchoididae</taxon>
        <taxon>Bursaphelenchus</taxon>
    </lineage>
</organism>
<dbReference type="PANTHER" id="PTHR12411">
    <property type="entry name" value="CYSTEINE PROTEASE FAMILY C1-RELATED"/>
    <property type="match status" value="1"/>
</dbReference>
<evidence type="ECO:0000259" key="8">
    <source>
        <dbReference type="SMART" id="SM00645"/>
    </source>
</evidence>
<dbReference type="InterPro" id="IPR025660">
    <property type="entry name" value="Pept_his_AS"/>
</dbReference>
<dbReference type="Proteomes" id="UP000659654">
    <property type="component" value="Unassembled WGS sequence"/>
</dbReference>
<dbReference type="GO" id="GO:0008234">
    <property type="term" value="F:cysteine-type peptidase activity"/>
    <property type="evidence" value="ECO:0007669"/>
    <property type="project" value="UniProtKB-KW"/>
</dbReference>
<evidence type="ECO:0000256" key="3">
    <source>
        <dbReference type="ARBA" id="ARBA00022801"/>
    </source>
</evidence>
<feature type="signal peptide" evidence="7">
    <location>
        <begin position="1"/>
        <end position="15"/>
    </location>
</feature>
<dbReference type="SUPFAM" id="SSF54001">
    <property type="entry name" value="Cysteine proteinases"/>
    <property type="match status" value="1"/>
</dbReference>
<gene>
    <name evidence="10" type="ORF">BXYJ_LOCUS196</name>
</gene>
<dbReference type="Pfam" id="PF08246">
    <property type="entry name" value="Inhibitor_I29"/>
    <property type="match status" value="1"/>
</dbReference>
<keyword evidence="4" id="KW-0788">Thiol protease</keyword>
<dbReference type="InterPro" id="IPR013201">
    <property type="entry name" value="Prot_inhib_I29"/>
</dbReference>
<name>A0A1I7S6W0_BURXY</name>
<evidence type="ECO:0000256" key="1">
    <source>
        <dbReference type="ARBA" id="ARBA00008455"/>
    </source>
</evidence>
<dbReference type="SMR" id="A0A1I7S6W0"/>
<dbReference type="InterPro" id="IPR000169">
    <property type="entry name" value="Pept_cys_AS"/>
</dbReference>
<keyword evidence="3" id="KW-0378">Hydrolase</keyword>
<protein>
    <submittedName>
        <fullName evidence="10">(pine wood nematode) hypothetical protein</fullName>
    </submittedName>
</protein>
<dbReference type="PRINTS" id="PR00705">
    <property type="entry name" value="PAPAIN"/>
</dbReference>
<dbReference type="InterPro" id="IPR013128">
    <property type="entry name" value="Peptidase_C1A"/>
</dbReference>
<dbReference type="PROSITE" id="PS00139">
    <property type="entry name" value="THIOL_PROTEASE_CYS"/>
    <property type="match status" value="1"/>
</dbReference>
<feature type="domain" description="Peptidase C1A papain C-terminal" evidence="8">
    <location>
        <begin position="162"/>
        <end position="371"/>
    </location>
</feature>
<keyword evidence="5" id="KW-0865">Zymogen</keyword>
<dbReference type="Pfam" id="PF00112">
    <property type="entry name" value="Peptidase_C1"/>
    <property type="match status" value="1"/>
</dbReference>
<comment type="similarity">
    <text evidence="1">Belongs to the peptidase C1 family.</text>
</comment>
<evidence type="ECO:0000313" key="12">
    <source>
        <dbReference type="Proteomes" id="UP000659654"/>
    </source>
</evidence>
<evidence type="ECO:0000313" key="13">
    <source>
        <dbReference type="WBParaSite" id="BXY_0874900.1"/>
    </source>
</evidence>
<evidence type="ECO:0000313" key="11">
    <source>
        <dbReference type="Proteomes" id="UP000095284"/>
    </source>
</evidence>
<dbReference type="Proteomes" id="UP000582659">
    <property type="component" value="Unassembled WGS sequence"/>
</dbReference>
<evidence type="ECO:0000256" key="2">
    <source>
        <dbReference type="ARBA" id="ARBA00022670"/>
    </source>
</evidence>
<proteinExistence type="inferred from homology"/>
<keyword evidence="7" id="KW-0732">Signal</keyword>
<keyword evidence="12" id="KW-1185">Reference proteome</keyword>
<dbReference type="Gene3D" id="3.90.70.10">
    <property type="entry name" value="Cysteine proteinases"/>
    <property type="match status" value="1"/>
</dbReference>
<reference evidence="13" key="1">
    <citation type="submission" date="2016-11" db="UniProtKB">
        <authorList>
            <consortium name="WormBaseParasite"/>
        </authorList>
    </citation>
    <scope>IDENTIFICATION</scope>
</reference>
<evidence type="ECO:0000256" key="7">
    <source>
        <dbReference type="SAM" id="SignalP"/>
    </source>
</evidence>
<dbReference type="WBParaSite" id="BXY_0874900.1">
    <property type="protein sequence ID" value="BXY_0874900.1"/>
    <property type="gene ID" value="BXY_0874900"/>
</dbReference>
<sequence length="373" mass="41388">MKTALITSVFVLVNAYGLFIDQKFEWKKVKSLDGKKADEWIDGLTVTEATKTALKLATKLGEKFNEDEDFGKFYDHILKFNKNYGSEAEVAHRFEVIKSSLRDIEKYQHANPEAKYGLTALSDLTKEEFHKHYANLQKKDLEALFPKNKNNRPTNSSKKLLAPDSHDWRAEGKVSGVKDQKQCGSCYAFASVGAIESMHAIRRGDLFDLSVQQAISCSDNSGCGGGNPGTVLQYFVDNGITTWDSFPYTSGDDQQVPPCEPGDSVTQLDGMNQLNGNDEDGLKESIFNNGPIVSTVDASPLQHYEGGIIHYQVGSNNINHAVLTVGYDNENGDDYYLIKNSWGDGFGEGGYFRCGRNQNDMNIALYNCAAYIN</sequence>
<evidence type="ECO:0000313" key="10">
    <source>
        <dbReference type="EMBL" id="CAD5207960.1"/>
    </source>
</evidence>
<dbReference type="CDD" id="cd02248">
    <property type="entry name" value="Peptidase_C1A"/>
    <property type="match status" value="1"/>
</dbReference>
<dbReference type="SMART" id="SM00645">
    <property type="entry name" value="Pept_C1"/>
    <property type="match status" value="1"/>
</dbReference>
<dbReference type="InterPro" id="IPR038765">
    <property type="entry name" value="Papain-like_cys_pep_sf"/>
</dbReference>